<evidence type="ECO:0000313" key="4">
    <source>
        <dbReference type="Proteomes" id="UP001050691"/>
    </source>
</evidence>
<feature type="domain" description="HNH nuclease" evidence="2">
    <location>
        <begin position="173"/>
        <end position="247"/>
    </location>
</feature>
<feature type="region of interest" description="Disordered" evidence="1">
    <location>
        <begin position="121"/>
        <end position="154"/>
    </location>
</feature>
<dbReference type="Proteomes" id="UP001050691">
    <property type="component" value="Unassembled WGS sequence"/>
</dbReference>
<dbReference type="InterPro" id="IPR003615">
    <property type="entry name" value="HNH_nuc"/>
</dbReference>
<accession>A0AAV5AN09</accession>
<evidence type="ECO:0000259" key="2">
    <source>
        <dbReference type="Pfam" id="PF13391"/>
    </source>
</evidence>
<keyword evidence="4" id="KW-1185">Reference proteome</keyword>
<dbReference type="AlphaFoldDB" id="A0AAV5AN09"/>
<gene>
    <name evidence="3" type="ORF">Clacol_010346</name>
</gene>
<name>A0AAV5AN09_9AGAM</name>
<comment type="caution">
    <text evidence="3">The sequence shown here is derived from an EMBL/GenBank/DDBJ whole genome shotgun (WGS) entry which is preliminary data.</text>
</comment>
<organism evidence="3 4">
    <name type="scientific">Clathrus columnatus</name>
    <dbReference type="NCBI Taxonomy" id="1419009"/>
    <lineage>
        <taxon>Eukaryota</taxon>
        <taxon>Fungi</taxon>
        <taxon>Dikarya</taxon>
        <taxon>Basidiomycota</taxon>
        <taxon>Agaricomycotina</taxon>
        <taxon>Agaricomycetes</taxon>
        <taxon>Phallomycetidae</taxon>
        <taxon>Phallales</taxon>
        <taxon>Clathraceae</taxon>
        <taxon>Clathrus</taxon>
    </lineage>
</organism>
<dbReference type="EMBL" id="BPWL01000012">
    <property type="protein sequence ID" value="GJJ16067.1"/>
    <property type="molecule type" value="Genomic_DNA"/>
</dbReference>
<protein>
    <recommendedName>
        <fullName evidence="2">HNH nuclease domain-containing protein</fullName>
    </recommendedName>
</protein>
<dbReference type="Pfam" id="PF13391">
    <property type="entry name" value="HNH_2"/>
    <property type="match status" value="1"/>
</dbReference>
<evidence type="ECO:0000256" key="1">
    <source>
        <dbReference type="SAM" id="MobiDB-lite"/>
    </source>
</evidence>
<proteinExistence type="predicted"/>
<reference evidence="3" key="1">
    <citation type="submission" date="2021-10" db="EMBL/GenBank/DDBJ databases">
        <title>De novo Genome Assembly of Clathrus columnatus (Basidiomycota, Fungi) Using Illumina and Nanopore Sequence Data.</title>
        <authorList>
            <person name="Ogiso-Tanaka E."/>
            <person name="Itagaki H."/>
            <person name="Hosoya T."/>
            <person name="Hosaka K."/>
        </authorList>
    </citation>
    <scope>NUCLEOTIDE SEQUENCE</scope>
    <source>
        <strain evidence="3">MO-923</strain>
    </source>
</reference>
<evidence type="ECO:0000313" key="3">
    <source>
        <dbReference type="EMBL" id="GJJ16067.1"/>
    </source>
</evidence>
<feature type="compositionally biased region" description="Polar residues" evidence="1">
    <location>
        <begin position="121"/>
        <end position="140"/>
    </location>
</feature>
<sequence>MAEDLTTQELVNKAELILAAFKQNPERLHRHSSDLPSSKKSKARNRVDPHALLEMMLKHAPNELGRRYVAEAIGKSHADGTTSLVELSNTWLRYLLVPCTLNNMFFQNLIYSIIEVKANRSSTSVPPSESATPTLDTDTAYNLDPHPPGRDPSMMRALSPNYNTDNAPQNEETLFLEVAHIIKRAIGVFDPNKDKGSLTTWDTLKKFVGWDMKRTQEVVLKLDMPLNGMLLQHDLHRGWDDFAWTFKPVVNNGLVVPDTYDVEVIRRFPSLYKANGSLVNRRITFQDRGGDQFVESYMPDEDRGLIGHPRPLPDPELISLHRALCKVLHLSGAAEYIDSIFRDLGEGGVELPSTKVRTTDELDLLLSTLAISPSLSVH</sequence>